<keyword evidence="1" id="KW-0472">Membrane</keyword>
<protein>
    <submittedName>
        <fullName evidence="2">Uncharacterized protein</fullName>
    </submittedName>
</protein>
<keyword evidence="1" id="KW-0812">Transmembrane</keyword>
<dbReference type="EMBL" id="JACHIA010000002">
    <property type="protein sequence ID" value="MBB6069201.1"/>
    <property type="molecule type" value="Genomic_DNA"/>
</dbReference>
<organism evidence="2 3">
    <name type="scientific">Longimicrobium terrae</name>
    <dbReference type="NCBI Taxonomy" id="1639882"/>
    <lineage>
        <taxon>Bacteria</taxon>
        <taxon>Pseudomonadati</taxon>
        <taxon>Gemmatimonadota</taxon>
        <taxon>Longimicrobiia</taxon>
        <taxon>Longimicrobiales</taxon>
        <taxon>Longimicrobiaceae</taxon>
        <taxon>Longimicrobium</taxon>
    </lineage>
</organism>
<evidence type="ECO:0000256" key="1">
    <source>
        <dbReference type="SAM" id="Phobius"/>
    </source>
</evidence>
<keyword evidence="1" id="KW-1133">Transmembrane helix</keyword>
<dbReference type="Proteomes" id="UP000582837">
    <property type="component" value="Unassembled WGS sequence"/>
</dbReference>
<feature type="transmembrane region" description="Helical" evidence="1">
    <location>
        <begin position="44"/>
        <end position="65"/>
    </location>
</feature>
<evidence type="ECO:0000313" key="3">
    <source>
        <dbReference type="Proteomes" id="UP000582837"/>
    </source>
</evidence>
<dbReference type="RefSeq" id="WP_170038071.1">
    <property type="nucleotide sequence ID" value="NZ_JABDTL010000002.1"/>
</dbReference>
<name>A0A841GKF0_9BACT</name>
<evidence type="ECO:0000313" key="2">
    <source>
        <dbReference type="EMBL" id="MBB6069201.1"/>
    </source>
</evidence>
<sequence>MNRSIHAYLTRPAANPRHLALSYAGCAALMAVAAAWLARIQPAGWVQLQMGVTLLLLAFLAFGYLSWRGEHIRWNGRARWGIVVALAGVLALILPL</sequence>
<dbReference type="AlphaFoldDB" id="A0A841GKF0"/>
<feature type="transmembrane region" description="Helical" evidence="1">
    <location>
        <begin position="20"/>
        <end position="38"/>
    </location>
</feature>
<keyword evidence="3" id="KW-1185">Reference proteome</keyword>
<gene>
    <name evidence="2" type="ORF">HNQ61_000816</name>
</gene>
<accession>A0A841GKF0</accession>
<reference evidence="2 3" key="1">
    <citation type="submission" date="2020-08" db="EMBL/GenBank/DDBJ databases">
        <title>Genomic Encyclopedia of Type Strains, Phase IV (KMG-IV): sequencing the most valuable type-strain genomes for metagenomic binning, comparative biology and taxonomic classification.</title>
        <authorList>
            <person name="Goeker M."/>
        </authorList>
    </citation>
    <scope>NUCLEOTIDE SEQUENCE [LARGE SCALE GENOMIC DNA]</scope>
    <source>
        <strain evidence="2 3">DSM 29007</strain>
    </source>
</reference>
<proteinExistence type="predicted"/>
<comment type="caution">
    <text evidence="2">The sequence shown here is derived from an EMBL/GenBank/DDBJ whole genome shotgun (WGS) entry which is preliminary data.</text>
</comment>
<feature type="transmembrane region" description="Helical" evidence="1">
    <location>
        <begin position="77"/>
        <end position="94"/>
    </location>
</feature>